<organism evidence="1 2">
    <name type="scientific">Subsaximicrobium wynnwilliamsii</name>
    <dbReference type="NCBI Taxonomy" id="291179"/>
    <lineage>
        <taxon>Bacteria</taxon>
        <taxon>Pseudomonadati</taxon>
        <taxon>Bacteroidota</taxon>
        <taxon>Flavobacteriia</taxon>
        <taxon>Flavobacteriales</taxon>
        <taxon>Flavobacteriaceae</taxon>
        <taxon>Subsaximicrobium</taxon>
    </lineage>
</organism>
<proteinExistence type="predicted"/>
<dbReference type="Proteomes" id="UP000321578">
    <property type="component" value="Unassembled WGS sequence"/>
</dbReference>
<dbReference type="OrthoDB" id="1156513at2"/>
<protein>
    <recommendedName>
        <fullName evidence="3">Lipoprotein</fullName>
    </recommendedName>
</protein>
<dbReference type="AlphaFoldDB" id="A0A5C6ZK59"/>
<dbReference type="RefSeq" id="WP_147085575.1">
    <property type="nucleotide sequence ID" value="NZ_VORM01000004.1"/>
</dbReference>
<name>A0A5C6ZK59_9FLAO</name>
<dbReference type="InterPro" id="IPR043869">
    <property type="entry name" value="DUF5829"/>
</dbReference>
<accession>A0A5C6ZK59</accession>
<evidence type="ECO:0000313" key="1">
    <source>
        <dbReference type="EMBL" id="TXD90182.1"/>
    </source>
</evidence>
<dbReference type="EMBL" id="VORO01000004">
    <property type="protein sequence ID" value="TXD90182.1"/>
    <property type="molecule type" value="Genomic_DNA"/>
</dbReference>
<evidence type="ECO:0000313" key="2">
    <source>
        <dbReference type="Proteomes" id="UP000321578"/>
    </source>
</evidence>
<keyword evidence="2" id="KW-1185">Reference proteome</keyword>
<evidence type="ECO:0008006" key="3">
    <source>
        <dbReference type="Google" id="ProtNLM"/>
    </source>
</evidence>
<dbReference type="Pfam" id="PF19147">
    <property type="entry name" value="DUF5829"/>
    <property type="match status" value="1"/>
</dbReference>
<reference evidence="1 2" key="1">
    <citation type="submission" date="2019-08" db="EMBL/GenBank/DDBJ databases">
        <title>Genomes of Subsaximicrobium wynnwilliamsii strains.</title>
        <authorList>
            <person name="Bowman J.P."/>
        </authorList>
    </citation>
    <scope>NUCLEOTIDE SEQUENCE [LARGE SCALE GENOMIC DNA]</scope>
    <source>
        <strain evidence="1 2">2-80-2</strain>
    </source>
</reference>
<dbReference type="PROSITE" id="PS51257">
    <property type="entry name" value="PROKAR_LIPOPROTEIN"/>
    <property type="match status" value="1"/>
</dbReference>
<gene>
    <name evidence="1" type="ORF">ESY86_05425</name>
</gene>
<comment type="caution">
    <text evidence="1">The sequence shown here is derived from an EMBL/GenBank/DDBJ whole genome shotgun (WGS) entry which is preliminary data.</text>
</comment>
<sequence length="309" mass="35923">MKTKYIQVTFLVIIFLAGCKEQKKMPEEPLIDKDKIQAMFNKNPNNVLFNHFYIVLDSSTYSQFRSNAFLKESYAGLDSGMPDFNEINDTVNAIYLRGETHYLEILRPNNSFKEPVDQIGIGFSLGGQKPFSINNSLELKEDNTKFLRASDTASFTIKDKKHTWYKAFYTVGMKTNLYTWYSYYNPEFLEAIDGEKRDNYNREDFLKKAYVPEKLFKNVVSITLNCNLADHYRFAKELELLGCSLEKKEGDDLIFKVGDIYIKLILSQYKGKSEIIQMETTLNQEDNRTIEIGAITIKTEGKKSLWTFR</sequence>